<dbReference type="NCBIfam" id="TIGR00254">
    <property type="entry name" value="GGDEF"/>
    <property type="match status" value="1"/>
</dbReference>
<keyword evidence="1" id="KW-0472">Membrane</keyword>
<dbReference type="Pfam" id="PF00990">
    <property type="entry name" value="GGDEF"/>
    <property type="match status" value="1"/>
</dbReference>
<organism evidence="4 5">
    <name type="scientific">Angustibacter luteus</name>
    <dbReference type="NCBI Taxonomy" id="658456"/>
    <lineage>
        <taxon>Bacteria</taxon>
        <taxon>Bacillati</taxon>
        <taxon>Actinomycetota</taxon>
        <taxon>Actinomycetes</taxon>
        <taxon>Kineosporiales</taxon>
        <taxon>Kineosporiaceae</taxon>
    </lineage>
</organism>
<sequence length="793" mass="84100">MPKHLEGARPITTARSQLTMQAAPKVKSSASWAFDLMVMSVGAALAAGAAVGFAFSGSVDGVWFAACALSVPLIVLLSLFPLRLSRHGVGIEVGFESAVLVALVVLLGHPLGALTIWALGQTVAQLSKRKRLDVRLFNVAITVICGTAAVLVMRLGDGLGRTSPAELLAVGAGCVVFFVLDLIISAFSVAVEEGTSLWEQVRHSGGLLAGLVFVGIDSLGYLAALVGRALPPWASLLLAVPLATILIASQALSRAAEQRRRLNSLFDASGAIFGASSGEEVLSLLAEHAEAVLDRPQTGLRDEPPGDREIGAPVTGLETPYWLVTPSATLRRTDGELDRQALESLAGVGAQTFARLDLVAELGRQARTDLLTGLPNRLMFTDRLDSALLGASARRQVAVLYLDLDGFKSVNDRFGHAAGDELLRTVAERLTQVVGPRDCVARLGGDEFAVLLSDVGHVSVVKQLCTDVLAAVRREAVVAGHGVMVGTSVGVVLSSGGDYAAEVMRNADMAMYSAKSRGKSQYQLYEESLGADRILRLELIEALRTGIRDDLVVHYQPVVNLDTGRIGGVEALVRWRRDGALVPPDLFIPAAEDSGLIVPLGQRVLQQVVADSPQLVRAAGGPIDLAVNMSAHQLHDPTFVPAVRAAVEAFGDSRLVLEMTETVLVQDDPHTATTLERLTGAGARLSIDDFGVGFSSIGYLQHLPVDVVKIDRSFVRDIDHLPRSRALVDAILVMASALDLDVVAEGIERESQADVLRMAGCSDGQGYLYARPQPLAEVLATLRDQSSLSRLSS</sequence>
<dbReference type="EMBL" id="JBHSRD010000008">
    <property type="protein sequence ID" value="MFC6008929.1"/>
    <property type="molecule type" value="Genomic_DNA"/>
</dbReference>
<keyword evidence="1" id="KW-0812">Transmembrane</keyword>
<dbReference type="CDD" id="cd01948">
    <property type="entry name" value="EAL"/>
    <property type="match status" value="1"/>
</dbReference>
<dbReference type="Gene3D" id="3.20.20.450">
    <property type="entry name" value="EAL domain"/>
    <property type="match status" value="1"/>
</dbReference>
<reference evidence="5" key="1">
    <citation type="journal article" date="2019" name="Int. J. Syst. Evol. Microbiol.">
        <title>The Global Catalogue of Microorganisms (GCM) 10K type strain sequencing project: providing services to taxonomists for standard genome sequencing and annotation.</title>
        <authorList>
            <consortium name="The Broad Institute Genomics Platform"/>
            <consortium name="The Broad Institute Genome Sequencing Center for Infectious Disease"/>
            <person name="Wu L."/>
            <person name="Ma J."/>
        </authorList>
    </citation>
    <scope>NUCLEOTIDE SEQUENCE [LARGE SCALE GENOMIC DNA]</scope>
    <source>
        <strain evidence="5">KACC 14249</strain>
    </source>
</reference>
<dbReference type="InterPro" id="IPR035919">
    <property type="entry name" value="EAL_sf"/>
</dbReference>
<dbReference type="PROSITE" id="PS50883">
    <property type="entry name" value="EAL"/>
    <property type="match status" value="1"/>
</dbReference>
<feature type="transmembrane region" description="Helical" evidence="1">
    <location>
        <begin position="62"/>
        <end position="80"/>
    </location>
</feature>
<evidence type="ECO:0000313" key="5">
    <source>
        <dbReference type="Proteomes" id="UP001596189"/>
    </source>
</evidence>
<dbReference type="InterPro" id="IPR000160">
    <property type="entry name" value="GGDEF_dom"/>
</dbReference>
<feature type="transmembrane region" description="Helical" evidence="1">
    <location>
        <begin position="233"/>
        <end position="252"/>
    </location>
</feature>
<dbReference type="SMART" id="SM00052">
    <property type="entry name" value="EAL"/>
    <property type="match status" value="1"/>
</dbReference>
<keyword evidence="5" id="KW-1185">Reference proteome</keyword>
<protein>
    <submittedName>
        <fullName evidence="4">Bifunctional diguanylate cyclase/phosphodiesterase</fullName>
    </submittedName>
</protein>
<feature type="transmembrane region" description="Helical" evidence="1">
    <location>
        <begin position="32"/>
        <end position="55"/>
    </location>
</feature>
<feature type="domain" description="GGDEF" evidence="3">
    <location>
        <begin position="395"/>
        <end position="527"/>
    </location>
</feature>
<dbReference type="InterPro" id="IPR001633">
    <property type="entry name" value="EAL_dom"/>
</dbReference>
<accession>A0ABW1JIF6</accession>
<dbReference type="Pfam" id="PF00563">
    <property type="entry name" value="EAL"/>
    <property type="match status" value="1"/>
</dbReference>
<dbReference type="Gene3D" id="3.30.70.270">
    <property type="match status" value="1"/>
</dbReference>
<feature type="transmembrane region" description="Helical" evidence="1">
    <location>
        <begin position="167"/>
        <end position="191"/>
    </location>
</feature>
<dbReference type="SMART" id="SM00267">
    <property type="entry name" value="GGDEF"/>
    <property type="match status" value="1"/>
</dbReference>
<dbReference type="SUPFAM" id="SSF141868">
    <property type="entry name" value="EAL domain-like"/>
    <property type="match status" value="1"/>
</dbReference>
<comment type="caution">
    <text evidence="4">The sequence shown here is derived from an EMBL/GenBank/DDBJ whole genome shotgun (WGS) entry which is preliminary data.</text>
</comment>
<feature type="transmembrane region" description="Helical" evidence="1">
    <location>
        <begin position="100"/>
        <end position="124"/>
    </location>
</feature>
<name>A0ABW1JIF6_9ACTN</name>
<evidence type="ECO:0000256" key="1">
    <source>
        <dbReference type="SAM" id="Phobius"/>
    </source>
</evidence>
<dbReference type="PANTHER" id="PTHR44757:SF2">
    <property type="entry name" value="BIOFILM ARCHITECTURE MAINTENANCE PROTEIN MBAA"/>
    <property type="match status" value="1"/>
</dbReference>
<dbReference type="InterPro" id="IPR029787">
    <property type="entry name" value="Nucleotide_cyclase"/>
</dbReference>
<feature type="transmembrane region" description="Helical" evidence="1">
    <location>
        <begin position="136"/>
        <end position="155"/>
    </location>
</feature>
<feature type="transmembrane region" description="Helical" evidence="1">
    <location>
        <begin position="203"/>
        <end position="227"/>
    </location>
</feature>
<keyword evidence="1" id="KW-1133">Transmembrane helix</keyword>
<dbReference type="CDD" id="cd01949">
    <property type="entry name" value="GGDEF"/>
    <property type="match status" value="1"/>
</dbReference>
<evidence type="ECO:0000313" key="4">
    <source>
        <dbReference type="EMBL" id="MFC6008929.1"/>
    </source>
</evidence>
<dbReference type="PROSITE" id="PS50887">
    <property type="entry name" value="GGDEF"/>
    <property type="match status" value="1"/>
</dbReference>
<proteinExistence type="predicted"/>
<evidence type="ECO:0000259" key="2">
    <source>
        <dbReference type="PROSITE" id="PS50883"/>
    </source>
</evidence>
<dbReference type="SUPFAM" id="SSF55073">
    <property type="entry name" value="Nucleotide cyclase"/>
    <property type="match status" value="1"/>
</dbReference>
<dbReference type="RefSeq" id="WP_345717462.1">
    <property type="nucleotide sequence ID" value="NZ_BAABFP010000007.1"/>
</dbReference>
<dbReference type="PANTHER" id="PTHR44757">
    <property type="entry name" value="DIGUANYLATE CYCLASE DGCP"/>
    <property type="match status" value="1"/>
</dbReference>
<gene>
    <name evidence="4" type="ORF">ACFQDO_17485</name>
</gene>
<feature type="domain" description="EAL" evidence="2">
    <location>
        <begin position="532"/>
        <end position="786"/>
    </location>
</feature>
<dbReference type="Proteomes" id="UP001596189">
    <property type="component" value="Unassembled WGS sequence"/>
</dbReference>
<dbReference type="InterPro" id="IPR052155">
    <property type="entry name" value="Biofilm_reg_signaling"/>
</dbReference>
<evidence type="ECO:0000259" key="3">
    <source>
        <dbReference type="PROSITE" id="PS50887"/>
    </source>
</evidence>
<dbReference type="InterPro" id="IPR043128">
    <property type="entry name" value="Rev_trsase/Diguanyl_cyclase"/>
</dbReference>